<dbReference type="Proteomes" id="UP000009017">
    <property type="component" value="Unassembled WGS sequence"/>
</dbReference>
<gene>
    <name evidence="6" type="ORF">ME3_00721</name>
</gene>
<dbReference type="PANTHER" id="PTHR30404">
    <property type="entry name" value="N-ACETYLMURAMOYL-L-ALANINE AMIDASE"/>
    <property type="match status" value="1"/>
</dbReference>
<evidence type="ECO:0000259" key="5">
    <source>
        <dbReference type="SMART" id="SM00646"/>
    </source>
</evidence>
<dbReference type="AlphaFoldDB" id="J0R3H4"/>
<dbReference type="Gene3D" id="3.40.630.40">
    <property type="entry name" value="Zn-dependent exopeptidases"/>
    <property type="match status" value="1"/>
</dbReference>
<accession>J0R3H4</accession>
<dbReference type="SMART" id="SM00646">
    <property type="entry name" value="Ami_3"/>
    <property type="match status" value="1"/>
</dbReference>
<evidence type="ECO:0000313" key="6">
    <source>
        <dbReference type="EMBL" id="EJF90169.1"/>
    </source>
</evidence>
<feature type="domain" description="MurNAc-LAA" evidence="5">
    <location>
        <begin position="242"/>
        <end position="396"/>
    </location>
</feature>
<name>J0R3H4_9HYPH</name>
<dbReference type="eggNOG" id="COG0860">
    <property type="taxonomic scope" value="Bacteria"/>
</dbReference>
<comment type="catalytic activity">
    <reaction evidence="1">
        <text>Hydrolyzes the link between N-acetylmuramoyl residues and L-amino acid residues in certain cell-wall glycopeptides.</text>
        <dbReference type="EC" id="3.5.1.28"/>
    </reaction>
</comment>
<evidence type="ECO:0000256" key="1">
    <source>
        <dbReference type="ARBA" id="ARBA00001561"/>
    </source>
</evidence>
<sequence length="409" mass="46452">MIKRFSVRILKAVYWNIIWYFICCLSFFLIFQTYIQGADALKLINLRTIGDNTSTRIIAVFNAEPNFHLEISNNPSRLVIKLPPVDFSTQNMSSNKQNILSSMLSDVHYSFSDTQTSYITLTSKTSFIIENSTVQKLEKGLWQVLIDITQNTQKKLNEISTKQQKVDQNIKKQSNPKHHFHVVLDPGHGGIDSGAQGITGILEKNITLAFARALQDELEKDSDINVTLTRDCDVFLRLSERIKKAQNFNADLFISIHADSINIPSLRGATIYTLSDKASDAIAKTLAEVENNADLLDGLPAEESHEVTDILIDLARRETHILSLNFADLIIFNLSNNNINLIKNPHRYADFQVLKAPDVPSVLIEIGYLSNKEDEKLLNNSQWRNQLVVSLARSIRQFAQYRKEIMQFP</sequence>
<dbReference type="PATRIC" id="fig|1094557.3.peg.760"/>
<evidence type="ECO:0000256" key="2">
    <source>
        <dbReference type="ARBA" id="ARBA00011901"/>
    </source>
</evidence>
<keyword evidence="4" id="KW-0472">Membrane</keyword>
<protein>
    <recommendedName>
        <fullName evidence="2">N-acetylmuramoyl-L-alanine amidase</fullName>
        <ecNumber evidence="2">3.5.1.28</ecNumber>
    </recommendedName>
</protein>
<proteinExistence type="predicted"/>
<evidence type="ECO:0000256" key="3">
    <source>
        <dbReference type="ARBA" id="ARBA00022801"/>
    </source>
</evidence>
<dbReference type="GO" id="GO:0030288">
    <property type="term" value="C:outer membrane-bounded periplasmic space"/>
    <property type="evidence" value="ECO:0007669"/>
    <property type="project" value="TreeGrafter"/>
</dbReference>
<dbReference type="CDD" id="cd02696">
    <property type="entry name" value="MurNAc-LAA"/>
    <property type="match status" value="1"/>
</dbReference>
<dbReference type="HOGENOM" id="CLU_014322_2_1_5"/>
<dbReference type="InterPro" id="IPR050695">
    <property type="entry name" value="N-acetylmuramoyl_amidase_3"/>
</dbReference>
<feature type="transmembrane region" description="Helical" evidence="4">
    <location>
        <begin position="12"/>
        <end position="35"/>
    </location>
</feature>
<dbReference type="SUPFAM" id="SSF53187">
    <property type="entry name" value="Zn-dependent exopeptidases"/>
    <property type="match status" value="1"/>
</dbReference>
<dbReference type="InterPro" id="IPR002508">
    <property type="entry name" value="MurNAc-LAA_cat"/>
</dbReference>
<keyword evidence="4" id="KW-0812">Transmembrane</keyword>
<dbReference type="EMBL" id="AIMA01000013">
    <property type="protein sequence ID" value="EJF90169.1"/>
    <property type="molecule type" value="Genomic_DNA"/>
</dbReference>
<dbReference type="Gene3D" id="2.60.40.3500">
    <property type="match status" value="1"/>
</dbReference>
<keyword evidence="3" id="KW-0378">Hydrolase</keyword>
<dbReference type="GO" id="GO:0009253">
    <property type="term" value="P:peptidoglycan catabolic process"/>
    <property type="evidence" value="ECO:0007669"/>
    <property type="project" value="InterPro"/>
</dbReference>
<evidence type="ECO:0000313" key="7">
    <source>
        <dbReference type="Proteomes" id="UP000009017"/>
    </source>
</evidence>
<evidence type="ECO:0000256" key="4">
    <source>
        <dbReference type="SAM" id="Phobius"/>
    </source>
</evidence>
<comment type="caution">
    <text evidence="6">The sequence shown here is derived from an EMBL/GenBank/DDBJ whole genome shotgun (WGS) entry which is preliminary data.</text>
</comment>
<keyword evidence="4" id="KW-1133">Transmembrane helix</keyword>
<dbReference type="RefSeq" id="WP_007477229.1">
    <property type="nucleotide sequence ID" value="NZ_JH725082.1"/>
</dbReference>
<reference evidence="6 7" key="1">
    <citation type="submission" date="2012-03" db="EMBL/GenBank/DDBJ databases">
        <title>The Genome Sequence of Bartonella melophagi K-2C.</title>
        <authorList>
            <consortium name="The Broad Institute Genome Sequencing Platform"/>
            <consortium name="The Broad Institute Genome Sequencing Center for Infectious Disease"/>
            <person name="Feldgarden M."/>
            <person name="Kirby J."/>
            <person name="Kosoy M."/>
            <person name="Birtles R."/>
            <person name="Probert W.S."/>
            <person name="Chiaraviglio L."/>
            <person name="Young S.K."/>
            <person name="Zeng Q."/>
            <person name="Gargeya S."/>
            <person name="Fitzgerald M."/>
            <person name="Haas B."/>
            <person name="Abouelleil A."/>
            <person name="Alvarado L."/>
            <person name="Arachchi H.M."/>
            <person name="Berlin A."/>
            <person name="Chapman S.B."/>
            <person name="Gearin G."/>
            <person name="Goldberg J."/>
            <person name="Griggs A."/>
            <person name="Gujja S."/>
            <person name="Hansen M."/>
            <person name="Heiman D."/>
            <person name="Howarth C."/>
            <person name="Larimer J."/>
            <person name="Lui A."/>
            <person name="MacDonald P.J.P."/>
            <person name="McCowen C."/>
            <person name="Montmayeur A."/>
            <person name="Murphy C."/>
            <person name="Neiman D."/>
            <person name="Pearson M."/>
            <person name="Priest M."/>
            <person name="Roberts A."/>
            <person name="Saif S."/>
            <person name="Shea T."/>
            <person name="Sisk P."/>
            <person name="Stolte C."/>
            <person name="Sykes S."/>
            <person name="Wortman J."/>
            <person name="Nusbaum C."/>
            <person name="Birren B."/>
        </authorList>
    </citation>
    <scope>NUCLEOTIDE SEQUENCE [LARGE SCALE GENOMIC DNA]</scope>
    <source>
        <strain evidence="6 7">K-2C</strain>
    </source>
</reference>
<keyword evidence="7" id="KW-1185">Reference proteome</keyword>
<dbReference type="Pfam" id="PF01520">
    <property type="entry name" value="Amidase_3"/>
    <property type="match status" value="1"/>
</dbReference>
<dbReference type="GO" id="GO:0008745">
    <property type="term" value="F:N-acetylmuramoyl-L-alanine amidase activity"/>
    <property type="evidence" value="ECO:0007669"/>
    <property type="project" value="UniProtKB-EC"/>
</dbReference>
<dbReference type="EC" id="3.5.1.28" evidence="2"/>
<dbReference type="PANTHER" id="PTHR30404:SF0">
    <property type="entry name" value="N-ACETYLMURAMOYL-L-ALANINE AMIDASE AMIC"/>
    <property type="match status" value="1"/>
</dbReference>
<dbReference type="OrthoDB" id="9806267at2"/>
<organism evidence="6 7">
    <name type="scientific">Bartonella melophagi K-2C</name>
    <dbReference type="NCBI Taxonomy" id="1094557"/>
    <lineage>
        <taxon>Bacteria</taxon>
        <taxon>Pseudomonadati</taxon>
        <taxon>Pseudomonadota</taxon>
        <taxon>Alphaproteobacteria</taxon>
        <taxon>Hyphomicrobiales</taxon>
        <taxon>Bartonellaceae</taxon>
        <taxon>Bartonella</taxon>
    </lineage>
</organism>